<proteinExistence type="predicted"/>
<name>A0A7Y9KA90_9ACTN</name>
<accession>A0A7Y9KA90</accession>
<dbReference type="AlphaFoldDB" id="A0A7Y9KA90"/>
<comment type="caution">
    <text evidence="1">The sequence shown here is derived from an EMBL/GenBank/DDBJ whole genome shotgun (WGS) entry which is preliminary data.</text>
</comment>
<dbReference type="EMBL" id="JACCBT010000001">
    <property type="protein sequence ID" value="NYE11542.1"/>
    <property type="molecule type" value="Genomic_DNA"/>
</dbReference>
<dbReference type="RefSeq" id="WP_179832907.1">
    <property type="nucleotide sequence ID" value="NZ_BMRD01000012.1"/>
</dbReference>
<organism evidence="1 2">
    <name type="scientific">Actinomadura citrea</name>
    <dbReference type="NCBI Taxonomy" id="46158"/>
    <lineage>
        <taxon>Bacteria</taxon>
        <taxon>Bacillati</taxon>
        <taxon>Actinomycetota</taxon>
        <taxon>Actinomycetes</taxon>
        <taxon>Streptosporangiales</taxon>
        <taxon>Thermomonosporaceae</taxon>
        <taxon>Actinomadura</taxon>
    </lineage>
</organism>
<dbReference type="Proteomes" id="UP000591272">
    <property type="component" value="Unassembled WGS sequence"/>
</dbReference>
<evidence type="ECO:0000313" key="2">
    <source>
        <dbReference type="Proteomes" id="UP000591272"/>
    </source>
</evidence>
<protein>
    <submittedName>
        <fullName evidence="1">Uncharacterized protein</fullName>
    </submittedName>
</protein>
<sequence>MADVTSEIRVVGAERPDGLTLRTSGLSARGLPELRADGLPPYLGQGWARVLAALAQRLAATGGIPEEPAPGVEIRLTLAPGVEIRLTPADGGTLAPVPPPGRDLAEWRRDVLLRMFPEARA</sequence>
<reference evidence="1 2" key="1">
    <citation type="submission" date="2020-07" db="EMBL/GenBank/DDBJ databases">
        <title>Sequencing the genomes of 1000 actinobacteria strains.</title>
        <authorList>
            <person name="Klenk H.-P."/>
        </authorList>
    </citation>
    <scope>NUCLEOTIDE SEQUENCE [LARGE SCALE GENOMIC DNA]</scope>
    <source>
        <strain evidence="1 2">DSM 43461</strain>
    </source>
</reference>
<gene>
    <name evidence="1" type="ORF">BJ999_001838</name>
</gene>
<evidence type="ECO:0000313" key="1">
    <source>
        <dbReference type="EMBL" id="NYE11542.1"/>
    </source>
</evidence>
<keyword evidence="2" id="KW-1185">Reference proteome</keyword>